<proteinExistence type="predicted"/>
<dbReference type="AlphaFoldDB" id="A0A452TUB2"/>
<sequence length="96" mass="9611">HGKGEAGVTQMVNDLAGVAGGPKEAAENPVETKTVSSSNGGGSSSGSADMRSAEAAAPKISTFGLAAGRQTSDANALSVSLDQFSKHTYHCHCHPN</sequence>
<evidence type="ECO:0000256" key="1">
    <source>
        <dbReference type="SAM" id="MobiDB-lite"/>
    </source>
</evidence>
<name>A0A452TUB2_URSMA</name>
<accession>A0A452TUB2</accession>
<feature type="region of interest" description="Disordered" evidence="1">
    <location>
        <begin position="1"/>
        <end position="54"/>
    </location>
</feature>
<reference evidence="2" key="1">
    <citation type="submission" date="2019-03" db="UniProtKB">
        <authorList>
            <consortium name="Ensembl"/>
        </authorList>
    </citation>
    <scope>IDENTIFICATION</scope>
</reference>
<evidence type="ECO:0000313" key="2">
    <source>
        <dbReference type="Ensembl" id="ENSUMAP00000011873"/>
    </source>
</evidence>
<dbReference type="OMA" id="LGSTWIK"/>
<organism evidence="2">
    <name type="scientific">Ursus maritimus</name>
    <name type="common">Polar bear</name>
    <name type="synonym">Thalarctos maritimus</name>
    <dbReference type="NCBI Taxonomy" id="29073"/>
    <lineage>
        <taxon>Eukaryota</taxon>
        <taxon>Metazoa</taxon>
        <taxon>Chordata</taxon>
        <taxon>Craniata</taxon>
        <taxon>Vertebrata</taxon>
        <taxon>Euteleostomi</taxon>
        <taxon>Mammalia</taxon>
        <taxon>Eutheria</taxon>
        <taxon>Laurasiatheria</taxon>
        <taxon>Carnivora</taxon>
        <taxon>Caniformia</taxon>
        <taxon>Ursidae</taxon>
        <taxon>Ursus</taxon>
    </lineage>
</organism>
<dbReference type="Ensembl" id="ENSUMAT00000014116.1">
    <property type="protein sequence ID" value="ENSUMAP00000011873.1"/>
    <property type="gene ID" value="ENSUMAG00000008885.1"/>
</dbReference>
<protein>
    <submittedName>
        <fullName evidence="2">Uncharacterized protein</fullName>
    </submittedName>
</protein>